<feature type="transmembrane region" description="Helical" evidence="2">
    <location>
        <begin position="83"/>
        <end position="105"/>
    </location>
</feature>
<evidence type="ECO:0000256" key="2">
    <source>
        <dbReference type="SAM" id="Phobius"/>
    </source>
</evidence>
<reference evidence="3" key="1">
    <citation type="submission" date="2020-05" db="EMBL/GenBank/DDBJ databases">
        <title>Mycena genomes resolve the evolution of fungal bioluminescence.</title>
        <authorList>
            <person name="Tsai I.J."/>
        </authorList>
    </citation>
    <scope>NUCLEOTIDE SEQUENCE</scope>
    <source>
        <strain evidence="3">110903Hualien_Pintung</strain>
    </source>
</reference>
<evidence type="ECO:0000313" key="4">
    <source>
        <dbReference type="Proteomes" id="UP000613580"/>
    </source>
</evidence>
<evidence type="ECO:0000313" key="3">
    <source>
        <dbReference type="EMBL" id="KAF7313981.1"/>
    </source>
</evidence>
<name>A0A8H6WEU1_MYCCL</name>
<gene>
    <name evidence="3" type="ORF">HMN09_00556600</name>
</gene>
<keyword evidence="2" id="KW-1133">Transmembrane helix</keyword>
<accession>A0A8H6WEU1</accession>
<dbReference type="Proteomes" id="UP000613580">
    <property type="component" value="Unassembled WGS sequence"/>
</dbReference>
<dbReference type="EMBL" id="JACAZE010000006">
    <property type="protein sequence ID" value="KAF7313981.1"/>
    <property type="molecule type" value="Genomic_DNA"/>
</dbReference>
<sequence>MFSGKKWRQGLRDELSGSAHSMSNDLRSNLHKRAASVTAITQMAARHRITVLVVELVLTILMAFALLFFFLSVLGHDDSPLGVLHLTVACTIFVYAAMEGGSAFVRSQWFRKHIRSPYEAHASAWQSDDDADGEGWEVVDDLKRGPFAMTPPGTRKSKVVRAARP</sequence>
<comment type="caution">
    <text evidence="3">The sequence shown here is derived from an EMBL/GenBank/DDBJ whole genome shotgun (WGS) entry which is preliminary data.</text>
</comment>
<feature type="transmembrane region" description="Helical" evidence="2">
    <location>
        <begin position="49"/>
        <end position="71"/>
    </location>
</feature>
<organism evidence="3 4">
    <name type="scientific">Mycena chlorophos</name>
    <name type="common">Agaric fungus</name>
    <name type="synonym">Agaricus chlorophos</name>
    <dbReference type="NCBI Taxonomy" id="658473"/>
    <lineage>
        <taxon>Eukaryota</taxon>
        <taxon>Fungi</taxon>
        <taxon>Dikarya</taxon>
        <taxon>Basidiomycota</taxon>
        <taxon>Agaricomycotina</taxon>
        <taxon>Agaricomycetes</taxon>
        <taxon>Agaricomycetidae</taxon>
        <taxon>Agaricales</taxon>
        <taxon>Marasmiineae</taxon>
        <taxon>Mycenaceae</taxon>
        <taxon>Mycena</taxon>
    </lineage>
</organism>
<keyword evidence="2" id="KW-0472">Membrane</keyword>
<feature type="compositionally biased region" description="Basic residues" evidence="1">
    <location>
        <begin position="155"/>
        <end position="165"/>
    </location>
</feature>
<dbReference type="OrthoDB" id="3063663at2759"/>
<feature type="region of interest" description="Disordered" evidence="1">
    <location>
        <begin position="143"/>
        <end position="165"/>
    </location>
</feature>
<keyword evidence="2" id="KW-0812">Transmembrane</keyword>
<feature type="region of interest" description="Disordered" evidence="1">
    <location>
        <begin position="1"/>
        <end position="23"/>
    </location>
</feature>
<dbReference type="AlphaFoldDB" id="A0A8H6WEU1"/>
<proteinExistence type="predicted"/>
<evidence type="ECO:0000256" key="1">
    <source>
        <dbReference type="SAM" id="MobiDB-lite"/>
    </source>
</evidence>
<protein>
    <submittedName>
        <fullName evidence="3">Uncharacterized protein</fullName>
    </submittedName>
</protein>
<keyword evidence="4" id="KW-1185">Reference proteome</keyword>